<dbReference type="GO" id="GO:0000993">
    <property type="term" value="F:RNA polymerase II complex binding"/>
    <property type="evidence" value="ECO:0007669"/>
    <property type="project" value="TreeGrafter"/>
</dbReference>
<comment type="subcellular location">
    <subcellularLocation>
        <location evidence="1">Nucleus</location>
    </subcellularLocation>
</comment>
<dbReference type="PANTHER" id="PTHR12882">
    <property type="entry name" value="SUPPRESSOR OF TY 4"/>
    <property type="match status" value="1"/>
</dbReference>
<name>A0A8S9QPQ3_BRACR</name>
<comment type="similarity">
    <text evidence="2">Belongs to the SPT4 family.</text>
</comment>
<dbReference type="Pfam" id="PF06093">
    <property type="entry name" value="Spt4"/>
    <property type="match status" value="2"/>
</dbReference>
<dbReference type="PANTHER" id="PTHR12882:SF4">
    <property type="entry name" value="TRANSCRIPTION ELONGATION FACTOR SPT4 HOMOLOG 2"/>
    <property type="match status" value="1"/>
</dbReference>
<dbReference type="CDD" id="cd07973">
    <property type="entry name" value="Spt4"/>
    <property type="match status" value="1"/>
</dbReference>
<dbReference type="SUPFAM" id="SSF51621">
    <property type="entry name" value="Phosphoenolpyruvate/pyruvate domain"/>
    <property type="match status" value="1"/>
</dbReference>
<keyword evidence="3" id="KW-0804">Transcription</keyword>
<comment type="caution">
    <text evidence="6">The sequence shown here is derived from an EMBL/GenBank/DDBJ whole genome shotgun (WGS) entry which is preliminary data.</text>
</comment>
<evidence type="ECO:0000256" key="2">
    <source>
        <dbReference type="ARBA" id="ARBA00010464"/>
    </source>
</evidence>
<evidence type="ECO:0000256" key="4">
    <source>
        <dbReference type="ARBA" id="ARBA00023242"/>
    </source>
</evidence>
<dbReference type="SMART" id="SM01389">
    <property type="entry name" value="Spt4"/>
    <property type="match status" value="1"/>
</dbReference>
<dbReference type="InterPro" id="IPR040442">
    <property type="entry name" value="Pyrv_kinase-like_dom_sf"/>
</dbReference>
<dbReference type="InterPro" id="IPR029040">
    <property type="entry name" value="RPABC4/Spt4"/>
</dbReference>
<dbReference type="InterPro" id="IPR015813">
    <property type="entry name" value="Pyrv/PenolPyrv_kinase-like_dom"/>
</dbReference>
<proteinExistence type="inferred from homology"/>
<keyword evidence="4" id="KW-0539">Nucleus</keyword>
<sequence>MGSAPAQIPTSFGHELRACLRCRLVKTYDQFRDAGCENCPFFKMEEDHERIVEVTTPNFNGERCESPKGYCFKSCCKKMNIISVMDPSRSWAARWLRIGKFAPGCYTLAVSEPLTEEMQVYITSRTYAKKSVYNTFPPNACEANPSRQRPQVLLFHMLASCNSIRLEEMSNIDIEGIMKDLPNDGRTPKTKIVCTLGPASRSVPMIEKLLRAGMNVARFNFSHGSHEYHQETLDNLRAAMQSTGILAAVMLDTKVSLSSFTP</sequence>
<dbReference type="Proteomes" id="UP000712600">
    <property type="component" value="Unassembled WGS sequence"/>
</dbReference>
<dbReference type="GO" id="GO:0004743">
    <property type="term" value="F:pyruvate kinase activity"/>
    <property type="evidence" value="ECO:0007669"/>
    <property type="project" value="InterPro"/>
</dbReference>
<dbReference type="InterPro" id="IPR015793">
    <property type="entry name" value="Pyrv_Knase_brl"/>
</dbReference>
<evidence type="ECO:0000313" key="6">
    <source>
        <dbReference type="EMBL" id="KAF3541842.1"/>
    </source>
</evidence>
<dbReference type="EMBL" id="QGKX02001290">
    <property type="protein sequence ID" value="KAF3541842.1"/>
    <property type="molecule type" value="Genomic_DNA"/>
</dbReference>
<dbReference type="Gene3D" id="3.20.20.60">
    <property type="entry name" value="Phosphoenolpyruvate-binding domains"/>
    <property type="match status" value="1"/>
</dbReference>
<organism evidence="6 7">
    <name type="scientific">Brassica cretica</name>
    <name type="common">Mustard</name>
    <dbReference type="NCBI Taxonomy" id="69181"/>
    <lineage>
        <taxon>Eukaryota</taxon>
        <taxon>Viridiplantae</taxon>
        <taxon>Streptophyta</taxon>
        <taxon>Embryophyta</taxon>
        <taxon>Tracheophyta</taxon>
        <taxon>Spermatophyta</taxon>
        <taxon>Magnoliopsida</taxon>
        <taxon>eudicotyledons</taxon>
        <taxon>Gunneridae</taxon>
        <taxon>Pentapetalae</taxon>
        <taxon>rosids</taxon>
        <taxon>malvids</taxon>
        <taxon>Brassicales</taxon>
        <taxon>Brassicaceae</taxon>
        <taxon>Brassiceae</taxon>
        <taxon>Brassica</taxon>
    </lineage>
</organism>
<dbReference type="GO" id="GO:0006355">
    <property type="term" value="P:regulation of DNA-templated transcription"/>
    <property type="evidence" value="ECO:0007669"/>
    <property type="project" value="InterPro"/>
</dbReference>
<gene>
    <name evidence="6" type="ORF">F2Q69_00025389</name>
</gene>
<dbReference type="GO" id="GO:0008270">
    <property type="term" value="F:zinc ion binding"/>
    <property type="evidence" value="ECO:0007669"/>
    <property type="project" value="InterPro"/>
</dbReference>
<dbReference type="AlphaFoldDB" id="A0A8S9QPQ3"/>
<dbReference type="InterPro" id="IPR009287">
    <property type="entry name" value="Spt4"/>
</dbReference>
<evidence type="ECO:0000256" key="3">
    <source>
        <dbReference type="ARBA" id="ARBA00023163"/>
    </source>
</evidence>
<dbReference type="GO" id="GO:0140673">
    <property type="term" value="P:transcription elongation-coupled chromatin remodeling"/>
    <property type="evidence" value="ECO:0007669"/>
    <property type="project" value="InterPro"/>
</dbReference>
<dbReference type="InterPro" id="IPR022800">
    <property type="entry name" value="Spt4/RpoE2_Znf"/>
</dbReference>
<dbReference type="SUPFAM" id="SSF63393">
    <property type="entry name" value="RNA polymerase subunits"/>
    <property type="match status" value="1"/>
</dbReference>
<dbReference type="GO" id="GO:0032044">
    <property type="term" value="C:DSIF complex"/>
    <property type="evidence" value="ECO:0007669"/>
    <property type="project" value="TreeGrafter"/>
</dbReference>
<evidence type="ECO:0000313" key="7">
    <source>
        <dbReference type="Proteomes" id="UP000712600"/>
    </source>
</evidence>
<dbReference type="GO" id="GO:0000287">
    <property type="term" value="F:magnesium ion binding"/>
    <property type="evidence" value="ECO:0007669"/>
    <property type="project" value="InterPro"/>
</dbReference>
<accession>A0A8S9QPQ3</accession>
<evidence type="ECO:0000256" key="1">
    <source>
        <dbReference type="ARBA" id="ARBA00004123"/>
    </source>
</evidence>
<feature type="domain" description="Spt4/RpoE2 zinc finger" evidence="5">
    <location>
        <begin position="16"/>
        <end position="111"/>
    </location>
</feature>
<protein>
    <recommendedName>
        <fullName evidence="5">Spt4/RpoE2 zinc finger domain-containing protein</fullName>
    </recommendedName>
</protein>
<reference evidence="6" key="1">
    <citation type="submission" date="2019-12" db="EMBL/GenBank/DDBJ databases">
        <title>Genome sequencing and annotation of Brassica cretica.</title>
        <authorList>
            <person name="Studholme D.J."/>
            <person name="Sarris P."/>
        </authorList>
    </citation>
    <scope>NUCLEOTIDE SEQUENCE</scope>
    <source>
        <strain evidence="6">PFS-109/04</strain>
        <tissue evidence="6">Leaf</tissue>
    </source>
</reference>
<dbReference type="InterPro" id="IPR038510">
    <property type="entry name" value="Spt4_sf"/>
</dbReference>
<dbReference type="Gene3D" id="3.30.40.210">
    <property type="match status" value="2"/>
</dbReference>
<dbReference type="Pfam" id="PF00224">
    <property type="entry name" value="PK"/>
    <property type="match status" value="1"/>
</dbReference>
<evidence type="ECO:0000259" key="5">
    <source>
        <dbReference type="SMART" id="SM01389"/>
    </source>
</evidence>
<dbReference type="GO" id="GO:0030955">
    <property type="term" value="F:potassium ion binding"/>
    <property type="evidence" value="ECO:0007669"/>
    <property type="project" value="InterPro"/>
</dbReference>